<gene>
    <name evidence="10" type="ORF">CEK71_05840</name>
</gene>
<accession>A0A1Z4BWL9</accession>
<dbReference type="PROSITE" id="PS50893">
    <property type="entry name" value="ABC_TRANSPORTER_2"/>
    <property type="match status" value="1"/>
</dbReference>
<protein>
    <recommendedName>
        <fullName evidence="12">ABC transporter ATP-binding protein</fullName>
    </recommendedName>
</protein>
<dbReference type="SUPFAM" id="SSF52540">
    <property type="entry name" value="P-loop containing nucleoside triphosphate hydrolases"/>
    <property type="match status" value="1"/>
</dbReference>
<dbReference type="InterPro" id="IPR017871">
    <property type="entry name" value="ABC_transporter-like_CS"/>
</dbReference>
<keyword evidence="2 7" id="KW-0812">Transmembrane</keyword>
<reference evidence="10 11" key="1">
    <citation type="submission" date="2017-06" db="EMBL/GenBank/DDBJ databases">
        <title>Genome Sequencing of the methanotroph Methylovulum psychrotolerants str. HV10-M2 isolated from a high-altitude environment.</title>
        <authorList>
            <person name="Mateos-Rivera A."/>
        </authorList>
    </citation>
    <scope>NUCLEOTIDE SEQUENCE [LARGE SCALE GENOMIC DNA]</scope>
    <source>
        <strain evidence="10 11">HV10_M2</strain>
    </source>
</reference>
<keyword evidence="11" id="KW-1185">Reference proteome</keyword>
<sequence length="577" mass="62965">MAAASLSAVRIWLHQHWQRFNLFDKNALGLFRHYYRHCWRQLLAYALAAALQSLMVIPILFMIRQLFDHALPQGNVSGLLWLGLGVVVMRLLHSAVGLWLRHFILGIIKEVVGQLRGDVLDRLAVLSRETISHADIDQLHSRIVLDSERFDNLSNRLLSGMLPAVATGLVLLCVLLILNWQLVALAVLVLPVLLWASRRIGLSVKRDVQLFQSAFELFSKRTRFALRYMDMIRLKACVGQEQESQRQCLDELSGTGKRMAMSYAWHGQIQRNLTGFAGIMIMVAGGVSVAQGTMSLGDLLTFYVAAGLLNGQADNVIGGLPELITGNEALIKLYDVLHEGEIEPYQGQRLLAFDGSLSLRGVTFAYGSHTVLRSVDLEIPAGSKIAIVGANGAGKTTLLNLLVGFCKPQQGQLYASGVAYDDLDMAGLRKAMGVVMQQPGIFSGTILENLCYGRPEASMAQVAAAARLALAETFINALPDGYATEIGEGGMLLSGGERQRLGIASALLAEPALLILDEPTNHLDVGAIAQLMAGLVNAPYHPTILIVSHDPDVVACADQVYRLHQGRLERVQKTNPL</sequence>
<dbReference type="InterPro" id="IPR003593">
    <property type="entry name" value="AAA+_ATPase"/>
</dbReference>
<dbReference type="GO" id="GO:0016887">
    <property type="term" value="F:ATP hydrolysis activity"/>
    <property type="evidence" value="ECO:0007669"/>
    <property type="project" value="InterPro"/>
</dbReference>
<evidence type="ECO:0000256" key="1">
    <source>
        <dbReference type="ARBA" id="ARBA00004651"/>
    </source>
</evidence>
<keyword evidence="6 7" id="KW-0472">Membrane</keyword>
<dbReference type="EMBL" id="CP022129">
    <property type="protein sequence ID" value="ASF45629.1"/>
    <property type="molecule type" value="Genomic_DNA"/>
</dbReference>
<feature type="transmembrane region" description="Helical" evidence="7">
    <location>
        <begin position="157"/>
        <end position="177"/>
    </location>
</feature>
<name>A0A1Z4BWL9_9GAMM</name>
<organism evidence="10 11">
    <name type="scientific">Methylovulum psychrotolerans</name>
    <dbReference type="NCBI Taxonomy" id="1704499"/>
    <lineage>
        <taxon>Bacteria</taxon>
        <taxon>Pseudomonadati</taxon>
        <taxon>Pseudomonadota</taxon>
        <taxon>Gammaproteobacteria</taxon>
        <taxon>Methylococcales</taxon>
        <taxon>Methylococcaceae</taxon>
        <taxon>Methylovulum</taxon>
    </lineage>
</organism>
<dbReference type="GO" id="GO:0005886">
    <property type="term" value="C:plasma membrane"/>
    <property type="evidence" value="ECO:0007669"/>
    <property type="project" value="UniProtKB-SubCell"/>
</dbReference>
<evidence type="ECO:0000313" key="10">
    <source>
        <dbReference type="EMBL" id="ASF45629.1"/>
    </source>
</evidence>
<dbReference type="GO" id="GO:0005524">
    <property type="term" value="F:ATP binding"/>
    <property type="evidence" value="ECO:0007669"/>
    <property type="project" value="UniProtKB-KW"/>
</dbReference>
<dbReference type="Pfam" id="PF00664">
    <property type="entry name" value="ABC_membrane"/>
    <property type="match status" value="1"/>
</dbReference>
<feature type="transmembrane region" description="Helical" evidence="7">
    <location>
        <begin position="183"/>
        <end position="201"/>
    </location>
</feature>
<dbReference type="InterPro" id="IPR039421">
    <property type="entry name" value="Type_1_exporter"/>
</dbReference>
<dbReference type="PROSITE" id="PS50929">
    <property type="entry name" value="ABC_TM1F"/>
    <property type="match status" value="1"/>
</dbReference>
<evidence type="ECO:0000259" key="8">
    <source>
        <dbReference type="PROSITE" id="PS50893"/>
    </source>
</evidence>
<evidence type="ECO:0000256" key="2">
    <source>
        <dbReference type="ARBA" id="ARBA00022692"/>
    </source>
</evidence>
<evidence type="ECO:0008006" key="12">
    <source>
        <dbReference type="Google" id="ProtNLM"/>
    </source>
</evidence>
<dbReference type="InterPro" id="IPR003439">
    <property type="entry name" value="ABC_transporter-like_ATP-bd"/>
</dbReference>
<feature type="domain" description="ABC transporter" evidence="8">
    <location>
        <begin position="357"/>
        <end position="577"/>
    </location>
</feature>
<dbReference type="Gene3D" id="1.20.1560.10">
    <property type="entry name" value="ABC transporter type 1, transmembrane domain"/>
    <property type="match status" value="1"/>
</dbReference>
<feature type="domain" description="ABC transmembrane type-1" evidence="9">
    <location>
        <begin position="43"/>
        <end position="325"/>
    </location>
</feature>
<dbReference type="SMART" id="SM00382">
    <property type="entry name" value="AAA"/>
    <property type="match status" value="1"/>
</dbReference>
<dbReference type="PANTHER" id="PTHR43394">
    <property type="entry name" value="ATP-DEPENDENT PERMEASE MDL1, MITOCHONDRIAL"/>
    <property type="match status" value="1"/>
</dbReference>
<evidence type="ECO:0000256" key="3">
    <source>
        <dbReference type="ARBA" id="ARBA00022741"/>
    </source>
</evidence>
<feature type="transmembrane region" description="Helical" evidence="7">
    <location>
        <begin position="79"/>
        <end position="100"/>
    </location>
</feature>
<dbReference type="KEGG" id="mpsy:CEK71_05840"/>
<evidence type="ECO:0000256" key="4">
    <source>
        <dbReference type="ARBA" id="ARBA00022840"/>
    </source>
</evidence>
<keyword evidence="4" id="KW-0067">ATP-binding</keyword>
<evidence type="ECO:0000259" key="9">
    <source>
        <dbReference type="PROSITE" id="PS50929"/>
    </source>
</evidence>
<dbReference type="Gene3D" id="3.40.50.300">
    <property type="entry name" value="P-loop containing nucleotide triphosphate hydrolases"/>
    <property type="match status" value="1"/>
</dbReference>
<keyword evidence="3" id="KW-0547">Nucleotide-binding</keyword>
<dbReference type="InterPro" id="IPR036640">
    <property type="entry name" value="ABC1_TM_sf"/>
</dbReference>
<evidence type="ECO:0000256" key="7">
    <source>
        <dbReference type="SAM" id="Phobius"/>
    </source>
</evidence>
<evidence type="ECO:0000256" key="6">
    <source>
        <dbReference type="ARBA" id="ARBA00023136"/>
    </source>
</evidence>
<feature type="transmembrane region" description="Helical" evidence="7">
    <location>
        <begin position="42"/>
        <end position="67"/>
    </location>
</feature>
<dbReference type="Pfam" id="PF00005">
    <property type="entry name" value="ABC_tran"/>
    <property type="match status" value="1"/>
</dbReference>
<evidence type="ECO:0000256" key="5">
    <source>
        <dbReference type="ARBA" id="ARBA00022989"/>
    </source>
</evidence>
<dbReference type="InterPro" id="IPR011527">
    <property type="entry name" value="ABC1_TM_dom"/>
</dbReference>
<dbReference type="GO" id="GO:0015421">
    <property type="term" value="F:ABC-type oligopeptide transporter activity"/>
    <property type="evidence" value="ECO:0007669"/>
    <property type="project" value="TreeGrafter"/>
</dbReference>
<dbReference type="Proteomes" id="UP000197019">
    <property type="component" value="Chromosome"/>
</dbReference>
<dbReference type="OrthoDB" id="9806127at2"/>
<dbReference type="InterPro" id="IPR027417">
    <property type="entry name" value="P-loop_NTPase"/>
</dbReference>
<evidence type="ECO:0000313" key="11">
    <source>
        <dbReference type="Proteomes" id="UP000197019"/>
    </source>
</evidence>
<dbReference type="PROSITE" id="PS00211">
    <property type="entry name" value="ABC_TRANSPORTER_1"/>
    <property type="match status" value="1"/>
</dbReference>
<dbReference type="PANTHER" id="PTHR43394:SF1">
    <property type="entry name" value="ATP-BINDING CASSETTE SUB-FAMILY B MEMBER 10, MITOCHONDRIAL"/>
    <property type="match status" value="1"/>
</dbReference>
<comment type="subcellular location">
    <subcellularLocation>
        <location evidence="1">Cell membrane</location>
        <topology evidence="1">Multi-pass membrane protein</topology>
    </subcellularLocation>
</comment>
<keyword evidence="5 7" id="KW-1133">Transmembrane helix</keyword>
<proteinExistence type="predicted"/>
<dbReference type="RefSeq" id="WP_088618505.1">
    <property type="nucleotide sequence ID" value="NZ_CP022129.1"/>
</dbReference>
<dbReference type="SUPFAM" id="SSF90123">
    <property type="entry name" value="ABC transporter transmembrane region"/>
    <property type="match status" value="1"/>
</dbReference>
<dbReference type="AlphaFoldDB" id="A0A1Z4BWL9"/>